<dbReference type="InterPro" id="IPR015424">
    <property type="entry name" value="PyrdxlP-dep_Trfase"/>
</dbReference>
<reference evidence="7 8" key="1">
    <citation type="submission" date="2016-12" db="EMBL/GenBank/DDBJ databases">
        <title>The genomes of Aspergillus section Nigri reveals drivers in fungal speciation.</title>
        <authorList>
            <consortium name="DOE Joint Genome Institute"/>
            <person name="Vesth T.C."/>
            <person name="Nybo J."/>
            <person name="Theobald S."/>
            <person name="Brandl J."/>
            <person name="Frisvad J.C."/>
            <person name="Nielsen K.F."/>
            <person name="Lyhne E.K."/>
            <person name="Kogle M.E."/>
            <person name="Kuo A."/>
            <person name="Riley R."/>
            <person name="Clum A."/>
            <person name="Nolan M."/>
            <person name="Lipzen A."/>
            <person name="Salamov A."/>
            <person name="Henrissat B."/>
            <person name="Wiebenga A."/>
            <person name="De Vries R.P."/>
            <person name="Grigoriev I.V."/>
            <person name="Mortensen U.H."/>
            <person name="Andersen M.R."/>
            <person name="Baker S.E."/>
        </authorList>
    </citation>
    <scope>NUCLEOTIDE SEQUENCE [LARGE SCALE GENOMIC DNA]</scope>
    <source>
        <strain evidence="7 8">IBT 23096</strain>
    </source>
</reference>
<keyword evidence="5" id="KW-0963">Cytoplasm</keyword>
<evidence type="ECO:0000256" key="6">
    <source>
        <dbReference type="RuleBase" id="RU362118"/>
    </source>
</evidence>
<dbReference type="OrthoDB" id="3512640at2759"/>
<dbReference type="InterPro" id="IPR000277">
    <property type="entry name" value="Cys/Met-Metab_PyrdxlP-dep_enz"/>
</dbReference>
<dbReference type="InterPro" id="IPR028887">
    <property type="entry name" value="MOCS2A_euk"/>
</dbReference>
<comment type="pathway">
    <text evidence="5">Cofactor biosynthesis; molybdopterin biosynthesis.</text>
</comment>
<dbReference type="SUPFAM" id="SSF54285">
    <property type="entry name" value="MoaD/ThiS"/>
    <property type="match status" value="1"/>
</dbReference>
<keyword evidence="3 6" id="KW-0663">Pyridoxal phosphate</keyword>
<dbReference type="CDD" id="cd00754">
    <property type="entry name" value="Ubl_MoaD"/>
    <property type="match status" value="1"/>
</dbReference>
<dbReference type="SUPFAM" id="SSF53383">
    <property type="entry name" value="PLP-dependent transferases"/>
    <property type="match status" value="1"/>
</dbReference>
<dbReference type="InterPro" id="IPR012675">
    <property type="entry name" value="Beta-grasp_dom_sf"/>
</dbReference>
<comment type="function">
    <text evidence="5">Acts as a sulfur carrier required for molybdopterin biosynthesis. Component of the molybdopterin synthase complex that catalyzes the conversion of precursor Z into molybdopterin by mediating the incorporation of 2 sulfur atoms into precursor Z to generate a dithiolene group. In the complex, serves as sulfur donor by being thiocarboxylated (-COSH) at its C-terminus by UBA4. After interaction with MOCS2B, the sulfur is then transferred to precursor Z to form molybdopterin.</text>
</comment>
<dbReference type="PROSITE" id="PS00868">
    <property type="entry name" value="CYS_MET_METAB_PP"/>
    <property type="match status" value="1"/>
</dbReference>
<evidence type="ECO:0000256" key="1">
    <source>
        <dbReference type="ARBA" id="ARBA00001933"/>
    </source>
</evidence>
<dbReference type="GO" id="GO:0030366">
    <property type="term" value="F:molybdopterin synthase activity"/>
    <property type="evidence" value="ECO:0007669"/>
    <property type="project" value="UniProtKB-UniRule"/>
</dbReference>
<proteinExistence type="inferred from homology"/>
<dbReference type="Gene3D" id="3.40.640.10">
    <property type="entry name" value="Type I PLP-dependent aspartate aminotransferase-like (Major domain)"/>
    <property type="match status" value="1"/>
</dbReference>
<dbReference type="Gene3D" id="3.90.1150.10">
    <property type="entry name" value="Aspartate Aminotransferase, domain 1"/>
    <property type="match status" value="1"/>
</dbReference>
<keyword evidence="4 5" id="KW-0501">Molybdenum cofactor biosynthesis</keyword>
<accession>A0A2I2GFD3</accession>
<gene>
    <name evidence="5" type="primary">cnxG</name>
    <name evidence="7" type="ORF">P170DRAFT_443743</name>
</gene>
<dbReference type="Pfam" id="PF01053">
    <property type="entry name" value="Cys_Met_Meta_PP"/>
    <property type="match status" value="1"/>
</dbReference>
<keyword evidence="2 5" id="KW-0597">Phosphoprotein</keyword>
<comment type="caution">
    <text evidence="7">The sequence shown here is derived from an EMBL/GenBank/DDBJ whole genome shotgun (WGS) entry which is preliminary data.</text>
</comment>
<evidence type="ECO:0000256" key="4">
    <source>
        <dbReference type="ARBA" id="ARBA00023150"/>
    </source>
</evidence>
<name>A0A2I2GFD3_9EURO</name>
<evidence type="ECO:0000256" key="3">
    <source>
        <dbReference type="ARBA" id="ARBA00022898"/>
    </source>
</evidence>
<comment type="PTM">
    <text evidence="5">C-terminal thiocarboxylation occurs in 2 steps, it is first acyl-adenylated (-COAMP) via the hesA/moeB/thiF part of UBA4, then thiocarboxylated (-COSH) via the rhodanese domain of UBA4.</text>
</comment>
<dbReference type="InterPro" id="IPR015421">
    <property type="entry name" value="PyrdxlP-dep_Trfase_major"/>
</dbReference>
<dbReference type="PANTHER" id="PTHR11808">
    <property type="entry name" value="TRANS-SULFURATION ENZYME FAMILY MEMBER"/>
    <property type="match status" value="1"/>
</dbReference>
<feature type="modified residue" description="Glycyl adenylate; alternate" evidence="5">
    <location>
        <position position="467"/>
    </location>
</feature>
<dbReference type="STRING" id="1392250.A0A2I2GFD3"/>
<dbReference type="InterPro" id="IPR015422">
    <property type="entry name" value="PyrdxlP-dep_Trfase_small"/>
</dbReference>
<evidence type="ECO:0000313" key="8">
    <source>
        <dbReference type="Proteomes" id="UP000234275"/>
    </source>
</evidence>
<dbReference type="Proteomes" id="UP000234275">
    <property type="component" value="Unassembled WGS sequence"/>
</dbReference>
<comment type="cofactor">
    <cofactor evidence="1 6">
        <name>pyridoxal 5'-phosphate</name>
        <dbReference type="ChEBI" id="CHEBI:597326"/>
    </cofactor>
</comment>
<dbReference type="InterPro" id="IPR054542">
    <property type="entry name" value="Cys_met_metab_PP"/>
</dbReference>
<dbReference type="UniPathway" id="UPA00344"/>
<comment type="similarity">
    <text evidence="6">Belongs to the trans-sulfuration enzymes family.</text>
</comment>
<evidence type="ECO:0000256" key="2">
    <source>
        <dbReference type="ARBA" id="ARBA00022553"/>
    </source>
</evidence>
<dbReference type="FunFam" id="3.90.1150.10:FF:000066">
    <property type="entry name" value="Putative cystathionine beta-lyase"/>
    <property type="match status" value="1"/>
</dbReference>
<dbReference type="GO" id="GO:0016846">
    <property type="term" value="F:carbon-sulfur lyase activity"/>
    <property type="evidence" value="ECO:0007669"/>
    <property type="project" value="TreeGrafter"/>
</dbReference>
<dbReference type="HAMAP" id="MF_03051">
    <property type="entry name" value="MOCS2A"/>
    <property type="match status" value="1"/>
</dbReference>
<dbReference type="VEuPathDB" id="FungiDB:P170DRAFT_443743"/>
<dbReference type="GO" id="GO:1990140">
    <property type="term" value="C:molybdopterin synthase complex"/>
    <property type="evidence" value="ECO:0007669"/>
    <property type="project" value="UniProtKB-UniRule"/>
</dbReference>
<dbReference type="GO" id="GO:0019346">
    <property type="term" value="P:transsulfuration"/>
    <property type="evidence" value="ECO:0007669"/>
    <property type="project" value="InterPro"/>
</dbReference>
<feature type="modified residue" description="1-thioglycine; alternate" evidence="5">
    <location>
        <position position="467"/>
    </location>
</feature>
<sequence length="467" mass="50831">MAPLDQNVGASTRSLHADDPVNVVTDVAPPLHLSTTFRYADNPDDLVPAKELTGYGQDKTKHIYSRATAPNYTRFETILSSLLNGDAISYSSGLSALHAALVLLNPRRIAIGNGYHGCHGVIALFSRITGLEKLDLNCPAEELLAGDVILLETPINPEGTAFNIEEYAKKAHSRGAYLIVDSTFAPPGLQDPFLWGADLVMHSGTKYLGGHSDMLCGVLATQRKDWARQLSADRVYLGSVMGNMEGWLGVRSLRTLEIRVQRQSQNATNLVSWLDSALRAPNPAAGSDEAVTQAALQQVFHASLQKDDFPWLLRQMPNGFGPVFSIMTKQEDYARKLPSTLAFFQHATSLGGVESLIEWRTMSDPSVDTRLLRVSKERETRMSTFQIHYFSTASAYTGKPTERLPAPLPLSQLFDVLESKYPGIKEKVLSSCSVSLGDEYVDVDVDGDGLVIPTGGEVAVIPPVSSG</sequence>
<comment type="similarity">
    <text evidence="5">Belongs to the MoaD family. MOCS2A subfamily.</text>
</comment>
<dbReference type="InterPro" id="IPR016155">
    <property type="entry name" value="Mopterin_synth/thiamin_S_b"/>
</dbReference>
<dbReference type="AlphaFoldDB" id="A0A2I2GFD3"/>
<dbReference type="EMBL" id="MSFO01000002">
    <property type="protein sequence ID" value="PLB51547.1"/>
    <property type="molecule type" value="Genomic_DNA"/>
</dbReference>
<dbReference type="Gene3D" id="3.10.20.30">
    <property type="match status" value="1"/>
</dbReference>
<dbReference type="GO" id="GO:0006777">
    <property type="term" value="P:Mo-molybdopterin cofactor biosynthetic process"/>
    <property type="evidence" value="ECO:0007669"/>
    <property type="project" value="UniProtKB-UniRule"/>
</dbReference>
<comment type="subcellular location">
    <subcellularLocation>
        <location evidence="5">Cytoplasm</location>
    </subcellularLocation>
</comment>
<dbReference type="PANTHER" id="PTHR11808:SF35">
    <property type="entry name" value="CYSTATHIONINE GAMMA-SYNTHASE (AFU_ORTHOLOGUE AFUA_7G01590)"/>
    <property type="match status" value="1"/>
</dbReference>
<dbReference type="FunFam" id="3.40.640.10:FF:000072">
    <property type="entry name" value="Putative cystathionine beta-lyase"/>
    <property type="match status" value="1"/>
</dbReference>
<evidence type="ECO:0000256" key="5">
    <source>
        <dbReference type="HAMAP-Rule" id="MF_03051"/>
    </source>
</evidence>
<evidence type="ECO:0000313" key="7">
    <source>
        <dbReference type="EMBL" id="PLB51547.1"/>
    </source>
</evidence>
<comment type="subunit">
    <text evidence="5">Heterotetramer; composed of 2 small (MOCS2A) and 2 large (MOCS2B) subunits.</text>
</comment>
<keyword evidence="8" id="KW-1185">Reference proteome</keyword>
<protein>
    <recommendedName>
        <fullName evidence="5">Molybdopterin synthase sulfur carrier subunit</fullName>
    </recommendedName>
    <alternativeName>
        <fullName evidence="5">Common component for nitrate reductase and xanthine dehydrogenase protein G</fullName>
    </alternativeName>
    <alternativeName>
        <fullName evidence="5">Molybdenum cofactor synthesis protein 2 small subunit</fullName>
    </alternativeName>
    <alternativeName>
        <fullName evidence="5">Molybdenum cofactor synthesis protein 2A</fullName>
    </alternativeName>
    <alternativeName>
        <fullName evidence="5">Sulfur carrier protein MOCS2A</fullName>
        <shortName evidence="5">MOCS2A</shortName>
    </alternativeName>
</protein>
<organism evidence="7 8">
    <name type="scientific">Aspergillus steynii IBT 23096</name>
    <dbReference type="NCBI Taxonomy" id="1392250"/>
    <lineage>
        <taxon>Eukaryota</taxon>
        <taxon>Fungi</taxon>
        <taxon>Dikarya</taxon>
        <taxon>Ascomycota</taxon>
        <taxon>Pezizomycotina</taxon>
        <taxon>Eurotiomycetes</taxon>
        <taxon>Eurotiomycetidae</taxon>
        <taxon>Eurotiales</taxon>
        <taxon>Aspergillaceae</taxon>
        <taxon>Aspergillus</taxon>
        <taxon>Aspergillus subgen. Circumdati</taxon>
    </lineage>
</organism>
<keyword evidence="5" id="KW-0547">Nucleotide-binding</keyword>
<keyword evidence="7" id="KW-0456">Lyase</keyword>
<dbReference type="GO" id="GO:0030170">
    <property type="term" value="F:pyridoxal phosphate binding"/>
    <property type="evidence" value="ECO:0007669"/>
    <property type="project" value="InterPro"/>
</dbReference>
<dbReference type="GO" id="GO:0000166">
    <property type="term" value="F:nucleotide binding"/>
    <property type="evidence" value="ECO:0007669"/>
    <property type="project" value="UniProtKB-KW"/>
</dbReference>